<name>A0A4P1RB51_LUPAN</name>
<gene>
    <name evidence="3" type="ORF">TanjilG_05267</name>
</gene>
<keyword evidence="2" id="KW-0472">Membrane</keyword>
<evidence type="ECO:0000256" key="1">
    <source>
        <dbReference type="SAM" id="MobiDB-lite"/>
    </source>
</evidence>
<proteinExistence type="predicted"/>
<keyword evidence="2" id="KW-1133">Transmembrane helix</keyword>
<protein>
    <submittedName>
        <fullName evidence="3">Uncharacterized protein</fullName>
    </submittedName>
</protein>
<dbReference type="Gramene" id="OIW06496">
    <property type="protein sequence ID" value="OIW06496"/>
    <property type="gene ID" value="TanjilG_05267"/>
</dbReference>
<evidence type="ECO:0000313" key="4">
    <source>
        <dbReference type="Proteomes" id="UP000188354"/>
    </source>
</evidence>
<sequence>MKEVHGEEDTDNNTNTSFFNGIEEPPKVEEEDDDIGGFVGFSESVWWILSELNSFIYFVSLEFYFNSM</sequence>
<feature type="region of interest" description="Disordered" evidence="1">
    <location>
        <begin position="1"/>
        <end position="33"/>
    </location>
</feature>
<feature type="transmembrane region" description="Helical" evidence="2">
    <location>
        <begin position="45"/>
        <end position="65"/>
    </location>
</feature>
<accession>A0A4P1RB51</accession>
<organism evidence="3 4">
    <name type="scientific">Lupinus angustifolius</name>
    <name type="common">Narrow-leaved blue lupine</name>
    <dbReference type="NCBI Taxonomy" id="3871"/>
    <lineage>
        <taxon>Eukaryota</taxon>
        <taxon>Viridiplantae</taxon>
        <taxon>Streptophyta</taxon>
        <taxon>Embryophyta</taxon>
        <taxon>Tracheophyta</taxon>
        <taxon>Spermatophyta</taxon>
        <taxon>Magnoliopsida</taxon>
        <taxon>eudicotyledons</taxon>
        <taxon>Gunneridae</taxon>
        <taxon>Pentapetalae</taxon>
        <taxon>rosids</taxon>
        <taxon>fabids</taxon>
        <taxon>Fabales</taxon>
        <taxon>Fabaceae</taxon>
        <taxon>Papilionoideae</taxon>
        <taxon>50 kb inversion clade</taxon>
        <taxon>genistoids sensu lato</taxon>
        <taxon>core genistoids</taxon>
        <taxon>Genisteae</taxon>
        <taxon>Lupinus</taxon>
    </lineage>
</organism>
<dbReference type="EMBL" id="CM007368">
    <property type="protein sequence ID" value="OIW06496.1"/>
    <property type="molecule type" value="Genomic_DNA"/>
</dbReference>
<dbReference type="Proteomes" id="UP000188354">
    <property type="component" value="Chromosome LG08"/>
</dbReference>
<keyword evidence="2" id="KW-0812">Transmembrane</keyword>
<evidence type="ECO:0000313" key="3">
    <source>
        <dbReference type="EMBL" id="OIW06496.1"/>
    </source>
</evidence>
<reference evidence="3 4" key="1">
    <citation type="journal article" date="2017" name="Plant Biotechnol. J.">
        <title>A comprehensive draft genome sequence for lupin (Lupinus angustifolius), an emerging health food: insights into plant-microbe interactions and legume evolution.</title>
        <authorList>
            <person name="Hane J.K."/>
            <person name="Ming Y."/>
            <person name="Kamphuis L.G."/>
            <person name="Nelson M.N."/>
            <person name="Garg G."/>
            <person name="Atkins C.A."/>
            <person name="Bayer P.E."/>
            <person name="Bravo A."/>
            <person name="Bringans S."/>
            <person name="Cannon S."/>
            <person name="Edwards D."/>
            <person name="Foley R."/>
            <person name="Gao L.L."/>
            <person name="Harrison M.J."/>
            <person name="Huang W."/>
            <person name="Hurgobin B."/>
            <person name="Li S."/>
            <person name="Liu C.W."/>
            <person name="McGrath A."/>
            <person name="Morahan G."/>
            <person name="Murray J."/>
            <person name="Weller J."/>
            <person name="Jian J."/>
            <person name="Singh K.B."/>
        </authorList>
    </citation>
    <scope>NUCLEOTIDE SEQUENCE</scope>
    <source>
        <strain evidence="4">cv. Tanjil</strain>
        <tissue evidence="3">Whole plant</tissue>
    </source>
</reference>
<keyword evidence="4" id="KW-1185">Reference proteome</keyword>
<evidence type="ECO:0000256" key="2">
    <source>
        <dbReference type="SAM" id="Phobius"/>
    </source>
</evidence>
<dbReference type="AlphaFoldDB" id="A0A4P1RB51"/>